<evidence type="ECO:0000256" key="2">
    <source>
        <dbReference type="SAM" id="MobiDB-lite"/>
    </source>
</evidence>
<evidence type="ECO:0000313" key="5">
    <source>
        <dbReference type="Proteomes" id="UP001056937"/>
    </source>
</evidence>
<dbReference type="PROSITE" id="PS51782">
    <property type="entry name" value="LYSM"/>
    <property type="match status" value="2"/>
</dbReference>
<evidence type="ECO:0000313" key="4">
    <source>
        <dbReference type="EMBL" id="USI72104.1"/>
    </source>
</evidence>
<dbReference type="SUPFAM" id="SSF51261">
    <property type="entry name" value="Duplicated hybrid motif"/>
    <property type="match status" value="1"/>
</dbReference>
<dbReference type="InterPro" id="IPR018392">
    <property type="entry name" value="LysM"/>
</dbReference>
<feature type="domain" description="LysM" evidence="3">
    <location>
        <begin position="128"/>
        <end position="172"/>
    </location>
</feature>
<dbReference type="InterPro" id="IPR016047">
    <property type="entry name" value="M23ase_b-sheet_dom"/>
</dbReference>
<dbReference type="RefSeq" id="WP_252165913.1">
    <property type="nucleotide sequence ID" value="NZ_CP084930.1"/>
</dbReference>
<dbReference type="PANTHER" id="PTHR21666">
    <property type="entry name" value="PEPTIDASE-RELATED"/>
    <property type="match status" value="1"/>
</dbReference>
<dbReference type="CDD" id="cd00118">
    <property type="entry name" value="LysM"/>
    <property type="match status" value="2"/>
</dbReference>
<feature type="domain" description="LysM" evidence="3">
    <location>
        <begin position="80"/>
        <end position="124"/>
    </location>
</feature>
<evidence type="ECO:0000259" key="3">
    <source>
        <dbReference type="PROSITE" id="PS51782"/>
    </source>
</evidence>
<feature type="compositionally biased region" description="Low complexity" evidence="2">
    <location>
        <begin position="201"/>
        <end position="219"/>
    </location>
</feature>
<dbReference type="Pfam" id="PF01551">
    <property type="entry name" value="Peptidase_M23"/>
    <property type="match status" value="1"/>
</dbReference>
<dbReference type="SUPFAM" id="SSF54106">
    <property type="entry name" value="LysM domain"/>
    <property type="match status" value="1"/>
</dbReference>
<sequence>MASVSRGVAALAAAMLVSGCIPQMGGDRPYRPVPPPPAPPPSAPPPSPPPHRASPRTVRQPAPAWATRPVTPDAATIPDSVYVVRAGDTLRSIGNRTGAGSEAIARANHLAPPFLVRTGQRLTIPGGRYHLVRAGESGVAIARAYGVSWSDVATINDLQPPYILRTGQRLQLPSAREVAAMSLEDRARAFQLDIDDLATGSEPAIAPSEAPARPSASPARPVPTSKAVAEPSRFAGRFDWPLTGAIIGRFGPAGDGRRNDGINIAAERGTPIRAAADGVVAYAGSAIAVYGGLILLKHGDGWITAYGHAEDILVTRGQAVKRGEVIGHAGATGSVNRPQLHFEMRAKRTPVDPLRYLPARG</sequence>
<dbReference type="InterPro" id="IPR036779">
    <property type="entry name" value="LysM_dom_sf"/>
</dbReference>
<feature type="compositionally biased region" description="Pro residues" evidence="2">
    <location>
        <begin position="31"/>
        <end position="52"/>
    </location>
</feature>
<dbReference type="Gene3D" id="2.70.70.10">
    <property type="entry name" value="Glucose Permease (Domain IIA)"/>
    <property type="match status" value="1"/>
</dbReference>
<dbReference type="CDD" id="cd12797">
    <property type="entry name" value="M23_peptidase"/>
    <property type="match status" value="1"/>
</dbReference>
<protein>
    <submittedName>
        <fullName evidence="4">LysM peptidoglycan-binding domain-containing M23 family metallopeptidase</fullName>
    </submittedName>
</protein>
<keyword evidence="5" id="KW-1185">Reference proteome</keyword>
<name>A0ABY4X5C8_9SPHN</name>
<dbReference type="Pfam" id="PF01476">
    <property type="entry name" value="LysM"/>
    <property type="match status" value="2"/>
</dbReference>
<dbReference type="SMART" id="SM00257">
    <property type="entry name" value="LysM"/>
    <property type="match status" value="2"/>
</dbReference>
<feature type="region of interest" description="Disordered" evidence="2">
    <location>
        <begin position="27"/>
        <end position="71"/>
    </location>
</feature>
<reference evidence="4" key="1">
    <citation type="journal article" date="2022" name="Toxins">
        <title>Genomic Analysis of Sphingopyxis sp. USTB-05 for Biodegrading Cyanobacterial Hepatotoxins.</title>
        <authorList>
            <person name="Liu C."/>
            <person name="Xu Q."/>
            <person name="Zhao Z."/>
            <person name="Zhang H."/>
            <person name="Liu X."/>
            <person name="Yin C."/>
            <person name="Liu Y."/>
            <person name="Yan H."/>
        </authorList>
    </citation>
    <scope>NUCLEOTIDE SEQUENCE</scope>
    <source>
        <strain evidence="4">NBD5</strain>
    </source>
</reference>
<dbReference type="Gene3D" id="3.10.350.10">
    <property type="entry name" value="LysM domain"/>
    <property type="match status" value="2"/>
</dbReference>
<dbReference type="PANTHER" id="PTHR21666:SF263">
    <property type="entry name" value="MUREIN HYDROLASE ACTIVATOR NLPD"/>
    <property type="match status" value="1"/>
</dbReference>
<organism evidence="4 5">
    <name type="scientific">Sphingomonas morindae</name>
    <dbReference type="NCBI Taxonomy" id="1541170"/>
    <lineage>
        <taxon>Bacteria</taxon>
        <taxon>Pseudomonadati</taxon>
        <taxon>Pseudomonadota</taxon>
        <taxon>Alphaproteobacteria</taxon>
        <taxon>Sphingomonadales</taxon>
        <taxon>Sphingomonadaceae</taxon>
        <taxon>Sphingomonas</taxon>
    </lineage>
</organism>
<dbReference type="EMBL" id="CP084930">
    <property type="protein sequence ID" value="USI72104.1"/>
    <property type="molecule type" value="Genomic_DNA"/>
</dbReference>
<dbReference type="InterPro" id="IPR011055">
    <property type="entry name" value="Dup_hybrid_motif"/>
</dbReference>
<evidence type="ECO:0000256" key="1">
    <source>
        <dbReference type="ARBA" id="ARBA00038420"/>
    </source>
</evidence>
<accession>A0ABY4X5C8</accession>
<feature type="region of interest" description="Disordered" evidence="2">
    <location>
        <begin position="201"/>
        <end position="228"/>
    </location>
</feature>
<dbReference type="Proteomes" id="UP001056937">
    <property type="component" value="Chromosome 1"/>
</dbReference>
<comment type="similarity">
    <text evidence="1">Belongs to the E.coli NlpD/Haemophilus LppB family.</text>
</comment>
<gene>
    <name evidence="4" type="ORF">LHA26_12415</name>
</gene>
<dbReference type="InterPro" id="IPR050570">
    <property type="entry name" value="Cell_wall_metabolism_enzyme"/>
</dbReference>
<dbReference type="PROSITE" id="PS51257">
    <property type="entry name" value="PROKAR_LIPOPROTEIN"/>
    <property type="match status" value="1"/>
</dbReference>
<proteinExistence type="inferred from homology"/>